<evidence type="ECO:0000313" key="1">
    <source>
        <dbReference type="EMBL" id="GBP54012.1"/>
    </source>
</evidence>
<keyword evidence="2" id="KW-1185">Reference proteome</keyword>
<reference evidence="1 2" key="1">
    <citation type="journal article" date="2019" name="Commun. Biol.">
        <title>The bagworm genome reveals a unique fibroin gene that provides high tensile strength.</title>
        <authorList>
            <person name="Kono N."/>
            <person name="Nakamura H."/>
            <person name="Ohtoshi R."/>
            <person name="Tomita M."/>
            <person name="Numata K."/>
            <person name="Arakawa K."/>
        </authorList>
    </citation>
    <scope>NUCLEOTIDE SEQUENCE [LARGE SCALE GENOMIC DNA]</scope>
</reference>
<gene>
    <name evidence="1" type="ORF">EVAR_36895_1</name>
</gene>
<dbReference type="EMBL" id="BGZK01000637">
    <property type="protein sequence ID" value="GBP54012.1"/>
    <property type="molecule type" value="Genomic_DNA"/>
</dbReference>
<sequence length="90" mass="10106">MCRRLIGACLPVCASCDRPAARAYWARAARRPPAAGFRSELYVCTPAENRTKEVFVNMEPFKNFEEDENGFAIRFALALVRVITEGFCSV</sequence>
<proteinExistence type="predicted"/>
<dbReference type="Proteomes" id="UP000299102">
    <property type="component" value="Unassembled WGS sequence"/>
</dbReference>
<comment type="caution">
    <text evidence="1">The sequence shown here is derived from an EMBL/GenBank/DDBJ whole genome shotgun (WGS) entry which is preliminary data.</text>
</comment>
<dbReference type="AlphaFoldDB" id="A0A4C1WTT6"/>
<protein>
    <submittedName>
        <fullName evidence="1">Uncharacterized protein</fullName>
    </submittedName>
</protein>
<accession>A0A4C1WTT6</accession>
<name>A0A4C1WTT6_EUMVA</name>
<organism evidence="1 2">
    <name type="scientific">Eumeta variegata</name>
    <name type="common">Bagworm moth</name>
    <name type="synonym">Eumeta japonica</name>
    <dbReference type="NCBI Taxonomy" id="151549"/>
    <lineage>
        <taxon>Eukaryota</taxon>
        <taxon>Metazoa</taxon>
        <taxon>Ecdysozoa</taxon>
        <taxon>Arthropoda</taxon>
        <taxon>Hexapoda</taxon>
        <taxon>Insecta</taxon>
        <taxon>Pterygota</taxon>
        <taxon>Neoptera</taxon>
        <taxon>Endopterygota</taxon>
        <taxon>Lepidoptera</taxon>
        <taxon>Glossata</taxon>
        <taxon>Ditrysia</taxon>
        <taxon>Tineoidea</taxon>
        <taxon>Psychidae</taxon>
        <taxon>Oiketicinae</taxon>
        <taxon>Eumeta</taxon>
    </lineage>
</organism>
<evidence type="ECO:0000313" key="2">
    <source>
        <dbReference type="Proteomes" id="UP000299102"/>
    </source>
</evidence>